<dbReference type="EC" id="5.4.99.28" evidence="1"/>
<reference evidence="1" key="1">
    <citation type="submission" date="2022-07" db="EMBL/GenBank/DDBJ databases">
        <title>Phylogenomic reconstructions and comparative analyses of Kickxellomycotina fungi.</title>
        <authorList>
            <person name="Reynolds N.K."/>
            <person name="Stajich J.E."/>
            <person name="Barry K."/>
            <person name="Grigoriev I.V."/>
            <person name="Crous P."/>
            <person name="Smith M.E."/>
        </authorList>
    </citation>
    <scope>NUCLEOTIDE SEQUENCE</scope>
    <source>
        <strain evidence="1">CBS 109366</strain>
    </source>
</reference>
<sequence length="460" mass="50609">MGQTNKHGLAEEGGASEGPAAKSARTAGGAEEAAATGSELYYEEGGLQRVRPYFHKYAAHAKGRWVGRTVFDVFSREFRDRSTGYYEAAIERGLIEINGKRVTKDAVVQNNDLITHHIHRHEPPVTTQSVRVVTETAEGLLVVDKPASIPVHPSGRYNYNSVTQILETTHGFKKVFPANRLDRLTSGLLLVGLNAAVARRLEQGLRHHRIQKEYVCKVAGNFPRERVVCDEPIRVVAHKLGLNCVDRALGKPSLTEFQWLCDDGAQSIVYCRPKTGRTHQIRVHLQYLGYPIANDPLYHNAEVWGRQMGKGGALPAVAEADGSSAAGPDKPSAPAEPRPTKMVGKRDDDKCNETWRHLVARMAEWKDKQNQEEHDRYAAAATDGSGVCGVCECPMMPDPTPDELCIWLHAWRYSGRGWSHETEFPAWAQGAAALVDAVKYRPEDGSLSPSPSPSPSPGSN</sequence>
<proteinExistence type="predicted"/>
<gene>
    <name evidence="1" type="primary">RIB2_1</name>
    <name evidence="1" type="ORF">IWQ57_000753</name>
</gene>
<keyword evidence="2" id="KW-1185">Reference proteome</keyword>
<organism evidence="1 2">
    <name type="scientific">Coemansia nantahalensis</name>
    <dbReference type="NCBI Taxonomy" id="2789366"/>
    <lineage>
        <taxon>Eukaryota</taxon>
        <taxon>Fungi</taxon>
        <taxon>Fungi incertae sedis</taxon>
        <taxon>Zoopagomycota</taxon>
        <taxon>Kickxellomycotina</taxon>
        <taxon>Kickxellomycetes</taxon>
        <taxon>Kickxellales</taxon>
        <taxon>Kickxellaceae</taxon>
        <taxon>Coemansia</taxon>
    </lineage>
</organism>
<keyword evidence="1" id="KW-0413">Isomerase</keyword>
<comment type="caution">
    <text evidence="1">The sequence shown here is derived from an EMBL/GenBank/DDBJ whole genome shotgun (WGS) entry which is preliminary data.</text>
</comment>
<name>A0ACC1K6I3_9FUNG</name>
<dbReference type="EMBL" id="JANBUJ010000085">
    <property type="protein sequence ID" value="KAJ2774584.1"/>
    <property type="molecule type" value="Genomic_DNA"/>
</dbReference>
<dbReference type="Proteomes" id="UP001140234">
    <property type="component" value="Unassembled WGS sequence"/>
</dbReference>
<accession>A0ACC1K6I3</accession>
<evidence type="ECO:0000313" key="2">
    <source>
        <dbReference type="Proteomes" id="UP001140234"/>
    </source>
</evidence>
<evidence type="ECO:0000313" key="1">
    <source>
        <dbReference type="EMBL" id="KAJ2774584.1"/>
    </source>
</evidence>
<protein>
    <submittedName>
        <fullName evidence="1">DRAP deaminase</fullName>
        <ecNumber evidence="1">5.4.99.28</ecNumber>
    </submittedName>
</protein>